<gene>
    <name evidence="1" type="ORF">PsYK624_102510</name>
</gene>
<proteinExistence type="predicted"/>
<organism evidence="1 2">
    <name type="scientific">Phanerochaete sordida</name>
    <dbReference type="NCBI Taxonomy" id="48140"/>
    <lineage>
        <taxon>Eukaryota</taxon>
        <taxon>Fungi</taxon>
        <taxon>Dikarya</taxon>
        <taxon>Basidiomycota</taxon>
        <taxon>Agaricomycotina</taxon>
        <taxon>Agaricomycetes</taxon>
        <taxon>Polyporales</taxon>
        <taxon>Phanerochaetaceae</taxon>
        <taxon>Phanerochaete</taxon>
    </lineage>
</organism>
<keyword evidence="2" id="KW-1185">Reference proteome</keyword>
<dbReference type="Proteomes" id="UP000703269">
    <property type="component" value="Unassembled WGS sequence"/>
</dbReference>
<protein>
    <submittedName>
        <fullName evidence="1">Uncharacterized protein</fullName>
    </submittedName>
</protein>
<evidence type="ECO:0000313" key="2">
    <source>
        <dbReference type="Proteomes" id="UP000703269"/>
    </source>
</evidence>
<reference evidence="1 2" key="1">
    <citation type="submission" date="2021-08" db="EMBL/GenBank/DDBJ databases">
        <title>Draft Genome Sequence of Phanerochaete sordida strain YK-624.</title>
        <authorList>
            <person name="Mori T."/>
            <person name="Dohra H."/>
            <person name="Suzuki T."/>
            <person name="Kawagishi H."/>
            <person name="Hirai H."/>
        </authorList>
    </citation>
    <scope>NUCLEOTIDE SEQUENCE [LARGE SCALE GENOMIC DNA]</scope>
    <source>
        <strain evidence="1 2">YK-624</strain>
    </source>
</reference>
<accession>A0A9P3GDG8</accession>
<name>A0A9P3GDG8_9APHY</name>
<comment type="caution">
    <text evidence="1">The sequence shown here is derived from an EMBL/GenBank/DDBJ whole genome shotgun (WGS) entry which is preliminary data.</text>
</comment>
<dbReference type="AlphaFoldDB" id="A0A9P3GDG8"/>
<evidence type="ECO:0000313" key="1">
    <source>
        <dbReference type="EMBL" id="GJE94083.1"/>
    </source>
</evidence>
<dbReference type="EMBL" id="BPQB01000037">
    <property type="protein sequence ID" value="GJE94083.1"/>
    <property type="molecule type" value="Genomic_DNA"/>
</dbReference>
<sequence length="151" mass="17148">MAALMMLRGHPRVEFMSGRIPSLAYGFLIEDANMEHFAHYFFKKRSLNPKPDRLSSVMEGIALSACELIPTYLVDARRSIPAVRREVVVVEQADGSLGWLLVLRDNASRANLEVNTSPEDLQFIREFLNIPPDVEPDWYDVPEDFWPKGGA</sequence>